<evidence type="ECO:0008006" key="3">
    <source>
        <dbReference type="Google" id="ProtNLM"/>
    </source>
</evidence>
<dbReference type="Pfam" id="PF18759">
    <property type="entry name" value="Plavaka"/>
    <property type="match status" value="1"/>
</dbReference>
<dbReference type="Proteomes" id="UP000823399">
    <property type="component" value="Unassembled WGS sequence"/>
</dbReference>
<evidence type="ECO:0000313" key="2">
    <source>
        <dbReference type="Proteomes" id="UP000823399"/>
    </source>
</evidence>
<accession>A0A9P7F414</accession>
<comment type="caution">
    <text evidence="1">The sequence shown here is derived from an EMBL/GenBank/DDBJ whole genome shotgun (WGS) entry which is preliminary data.</text>
</comment>
<dbReference type="EMBL" id="JABBWM010000040">
    <property type="protein sequence ID" value="KAG2104749.1"/>
    <property type="molecule type" value="Genomic_DNA"/>
</dbReference>
<keyword evidence="2" id="KW-1185">Reference proteome</keyword>
<dbReference type="RefSeq" id="XP_041291048.1">
    <property type="nucleotide sequence ID" value="XM_041441744.1"/>
</dbReference>
<protein>
    <recommendedName>
        <fullName evidence="3">C2H2-type domain-containing protein</fullName>
    </recommendedName>
</protein>
<reference evidence="1" key="1">
    <citation type="journal article" date="2020" name="New Phytol.">
        <title>Comparative genomics reveals dynamic genome evolution in host specialist ectomycorrhizal fungi.</title>
        <authorList>
            <person name="Lofgren L.A."/>
            <person name="Nguyen N.H."/>
            <person name="Vilgalys R."/>
            <person name="Ruytinx J."/>
            <person name="Liao H.L."/>
            <person name="Branco S."/>
            <person name="Kuo A."/>
            <person name="LaButti K."/>
            <person name="Lipzen A."/>
            <person name="Andreopoulos W."/>
            <person name="Pangilinan J."/>
            <person name="Riley R."/>
            <person name="Hundley H."/>
            <person name="Na H."/>
            <person name="Barry K."/>
            <person name="Grigoriev I.V."/>
            <person name="Stajich J.E."/>
            <person name="Kennedy P.G."/>
        </authorList>
    </citation>
    <scope>NUCLEOTIDE SEQUENCE</scope>
    <source>
        <strain evidence="1">FC423</strain>
    </source>
</reference>
<organism evidence="1 2">
    <name type="scientific">Suillus discolor</name>
    <dbReference type="NCBI Taxonomy" id="1912936"/>
    <lineage>
        <taxon>Eukaryota</taxon>
        <taxon>Fungi</taxon>
        <taxon>Dikarya</taxon>
        <taxon>Basidiomycota</taxon>
        <taxon>Agaricomycotina</taxon>
        <taxon>Agaricomycetes</taxon>
        <taxon>Agaricomycetidae</taxon>
        <taxon>Boletales</taxon>
        <taxon>Suillineae</taxon>
        <taxon>Suillaceae</taxon>
        <taxon>Suillus</taxon>
    </lineage>
</organism>
<gene>
    <name evidence="1" type="ORF">F5147DRAFT_775569</name>
</gene>
<dbReference type="GeneID" id="64704003"/>
<name>A0A9P7F414_9AGAM</name>
<dbReference type="OrthoDB" id="3232986at2759"/>
<dbReference type="InterPro" id="IPR041078">
    <property type="entry name" value="Plavaka"/>
</dbReference>
<dbReference type="AlphaFoldDB" id="A0A9P7F414"/>
<evidence type="ECO:0000313" key="1">
    <source>
        <dbReference type="EMBL" id="KAG2104749.1"/>
    </source>
</evidence>
<proteinExistence type="predicted"/>
<sequence length="279" mass="31691">MALVPNHCPSCGKQFKDHTSVARHMSQPRSGCNSWLDNLIQLNSILPPSMEHDPMVVDDIDDPQVDASFYDFWSQGEDLYSEGGTRDEDSEVKATDYFLEPPLAFEEGYTFLSLFNADENSIYHKTNFYYPFSALEMINDLPLSFHSAKELCGQAELLPSGLCWKSQVIQMSHPTKSPAVLYWRDPLECIATIFNHPLFCNCLDYTSRKEYSTMQRHSRIYTEWMMGDHAWEMQSTLPCGATLLGTILSLDKTCITALSGDRVAHPLLISLTNIYMTTL</sequence>